<accession>A0A2V4EQA9</accession>
<comment type="similarity">
    <text evidence="1 5 6">Belongs to the heat shock protein 70 family.</text>
</comment>
<dbReference type="FunFam" id="3.30.420.40:FF:000046">
    <property type="entry name" value="Chaperone protein HscA"/>
    <property type="match status" value="1"/>
</dbReference>
<dbReference type="Gene3D" id="3.30.420.40">
    <property type="match status" value="2"/>
</dbReference>
<dbReference type="SUPFAM" id="SSF100934">
    <property type="entry name" value="Heat shock protein 70kD (HSP70), C-terminal subdomain"/>
    <property type="match status" value="1"/>
</dbReference>
<protein>
    <recommendedName>
        <fullName evidence="5">Chaperone protein HscA homolog</fullName>
    </recommendedName>
</protein>
<dbReference type="NCBIfam" id="NF003520">
    <property type="entry name" value="PRK05183.1"/>
    <property type="match status" value="1"/>
</dbReference>
<keyword evidence="3 5" id="KW-0067">ATP-binding</keyword>
<comment type="caution">
    <text evidence="7">The sequence shown here is derived from an EMBL/GenBank/DDBJ whole genome shotgun (WGS) entry which is preliminary data.</text>
</comment>
<dbReference type="EMBL" id="QGLP01000003">
    <property type="protein sequence ID" value="PXZ06688.1"/>
    <property type="molecule type" value="Genomic_DNA"/>
</dbReference>
<dbReference type="NCBIfam" id="TIGR01991">
    <property type="entry name" value="HscA"/>
    <property type="match status" value="1"/>
</dbReference>
<dbReference type="Gene3D" id="2.60.34.10">
    <property type="entry name" value="Substrate Binding Domain Of DNAk, Chain A, domain 1"/>
    <property type="match status" value="1"/>
</dbReference>
<dbReference type="InterPro" id="IPR029047">
    <property type="entry name" value="HSP70_peptide-bd_sf"/>
</dbReference>
<dbReference type="HAMAP" id="MF_00679">
    <property type="entry name" value="HscA"/>
    <property type="match status" value="1"/>
</dbReference>
<dbReference type="Gene3D" id="3.90.640.10">
    <property type="entry name" value="Actin, Chain A, domain 4"/>
    <property type="match status" value="1"/>
</dbReference>
<dbReference type="InterPro" id="IPR043129">
    <property type="entry name" value="ATPase_NBD"/>
</dbReference>
<keyword evidence="2 5" id="KW-0547">Nucleotide-binding</keyword>
<dbReference type="SUPFAM" id="SSF53067">
    <property type="entry name" value="Actin-like ATPase domain"/>
    <property type="match status" value="2"/>
</dbReference>
<name>A0A2V4EQA9_9GAMM</name>
<evidence type="ECO:0000256" key="1">
    <source>
        <dbReference type="ARBA" id="ARBA00007381"/>
    </source>
</evidence>
<dbReference type="PANTHER" id="PTHR19375">
    <property type="entry name" value="HEAT SHOCK PROTEIN 70KDA"/>
    <property type="match status" value="1"/>
</dbReference>
<dbReference type="GO" id="GO:0051082">
    <property type="term" value="F:unfolded protein binding"/>
    <property type="evidence" value="ECO:0007669"/>
    <property type="project" value="InterPro"/>
</dbReference>
<dbReference type="AlphaFoldDB" id="A0A2V4EQA9"/>
<evidence type="ECO:0000256" key="5">
    <source>
        <dbReference type="HAMAP-Rule" id="MF_00679"/>
    </source>
</evidence>
<dbReference type="PROSITE" id="PS00329">
    <property type="entry name" value="HSP70_2"/>
    <property type="match status" value="1"/>
</dbReference>
<reference evidence="7 8" key="1">
    <citation type="submission" date="2018-05" db="EMBL/GenBank/DDBJ databases">
        <title>Reference genomes for bee gut microbiota database.</title>
        <authorList>
            <person name="Ellegaard K.M."/>
        </authorList>
    </citation>
    <scope>NUCLEOTIDE SEQUENCE [LARGE SCALE GENOMIC DNA]</scope>
    <source>
        <strain evidence="7 8">ESL0177</strain>
    </source>
</reference>
<comment type="function">
    <text evidence="5">Chaperone involved in the maturation of iron-sulfur cluster-containing proteins. Has a low intrinsic ATPase activity which is markedly stimulated by HscB.</text>
</comment>
<dbReference type="FunFam" id="3.90.640.10:FF:000003">
    <property type="entry name" value="Molecular chaperone DnaK"/>
    <property type="match status" value="1"/>
</dbReference>
<dbReference type="FunFam" id="2.60.34.10:FF:000005">
    <property type="entry name" value="Chaperone protein HscA homolog"/>
    <property type="match status" value="1"/>
</dbReference>
<dbReference type="RefSeq" id="WP_110422457.1">
    <property type="nucleotide sequence ID" value="NZ_QGLP01000003.1"/>
</dbReference>
<dbReference type="InterPro" id="IPR013126">
    <property type="entry name" value="Hsp_70_fam"/>
</dbReference>
<gene>
    <name evidence="5 7" type="primary">hscA</name>
    <name evidence="7" type="ORF">DKK79_00785</name>
</gene>
<dbReference type="InterPro" id="IPR018181">
    <property type="entry name" value="Heat_shock_70_CS"/>
</dbReference>
<evidence type="ECO:0000313" key="8">
    <source>
        <dbReference type="Proteomes" id="UP000247483"/>
    </source>
</evidence>
<dbReference type="GO" id="GO:0016887">
    <property type="term" value="F:ATP hydrolysis activity"/>
    <property type="evidence" value="ECO:0007669"/>
    <property type="project" value="UniProtKB-UniRule"/>
</dbReference>
<dbReference type="InterPro" id="IPR029048">
    <property type="entry name" value="HSP70_C_sf"/>
</dbReference>
<dbReference type="GO" id="GO:0016226">
    <property type="term" value="P:iron-sulfur cluster assembly"/>
    <property type="evidence" value="ECO:0007669"/>
    <property type="project" value="InterPro"/>
</dbReference>
<dbReference type="PROSITE" id="PS00297">
    <property type="entry name" value="HSP70_1"/>
    <property type="match status" value="1"/>
</dbReference>
<sequence>MVLLQISEPGQTPEPHQRRVAIGIDLGTTNSLVATVRSGKCEVLLNLEGDALLPSVVHYGVDHDDNTIITVGKNAKINAASDPLNTVSSIKRLMGRSLSDIDLTRFPYTFSQTDNGVPLLNLPNQQVNPIQVSSEILIALADRAKLSLGSEIDGAVITVPAYFDDAQRQATKDAAKLAGLYVLRLLNEPTAAAIAYGLDSGKEGVIAVYDLGGGTFDISILRLHKGVFEVLATGGDSALGGDDFDQLLADYLKKQLGLENNTDPHINQKIIDEAVKIKIVLSQQDSALVNIEGQSLTITRKQFEDLIEPLVKRTLAVCRRALKDAQIDFDEVSEVVMVGGSTRVPLVRQLVGRYFKTEPLTSIDPDKVVAIGAAIQADILVGNKPDSDMLLLDVIPLSLGIETMGELVEKIIPRNSTIPCARAQEFTTFKDGQTAMMIHVLQGERESVVDCRSLAKFTLRGIPPMPAGGAHIRVTFQVDADGLLSVTAMEKSTGVEAAIQVKPSYGLTENEIATMIQDSINYANQDKQIRMLAEQKVEAARVLETLQTALDKDADLLDEEELNLILKAKHQLRQATESNDCSLIEQQIKIIDNATQTFAAKRMNRSIRDALTGHSVDDI</sequence>
<dbReference type="PRINTS" id="PR00301">
    <property type="entry name" value="HEATSHOCK70"/>
</dbReference>
<dbReference type="InterPro" id="IPR010236">
    <property type="entry name" value="ISC_FeS_clus_asmbl_HscA"/>
</dbReference>
<dbReference type="GO" id="GO:0140662">
    <property type="term" value="F:ATP-dependent protein folding chaperone"/>
    <property type="evidence" value="ECO:0007669"/>
    <property type="project" value="InterPro"/>
</dbReference>
<proteinExistence type="inferred from homology"/>
<dbReference type="GO" id="GO:0005524">
    <property type="term" value="F:ATP binding"/>
    <property type="evidence" value="ECO:0007669"/>
    <property type="project" value="UniProtKB-KW"/>
</dbReference>
<evidence type="ECO:0000256" key="3">
    <source>
        <dbReference type="ARBA" id="ARBA00022840"/>
    </source>
</evidence>
<dbReference type="SUPFAM" id="SSF100920">
    <property type="entry name" value="Heat shock protein 70kD (HSP70), peptide-binding domain"/>
    <property type="match status" value="1"/>
</dbReference>
<dbReference type="Gene3D" id="1.20.1270.10">
    <property type="match status" value="1"/>
</dbReference>
<evidence type="ECO:0000256" key="2">
    <source>
        <dbReference type="ARBA" id="ARBA00022741"/>
    </source>
</evidence>
<dbReference type="CDD" id="cd10236">
    <property type="entry name" value="ASKHA_NBD_HSP70_HscA"/>
    <property type="match status" value="1"/>
</dbReference>
<dbReference type="Pfam" id="PF00012">
    <property type="entry name" value="HSP70"/>
    <property type="match status" value="1"/>
</dbReference>
<evidence type="ECO:0000313" key="7">
    <source>
        <dbReference type="EMBL" id="PXZ06688.1"/>
    </source>
</evidence>
<dbReference type="PROSITE" id="PS01036">
    <property type="entry name" value="HSP70_3"/>
    <property type="match status" value="1"/>
</dbReference>
<evidence type="ECO:0000256" key="6">
    <source>
        <dbReference type="RuleBase" id="RU003322"/>
    </source>
</evidence>
<evidence type="ECO:0000256" key="4">
    <source>
        <dbReference type="ARBA" id="ARBA00023186"/>
    </source>
</evidence>
<dbReference type="Proteomes" id="UP000247483">
    <property type="component" value="Unassembled WGS sequence"/>
</dbReference>
<dbReference type="InterPro" id="IPR042039">
    <property type="entry name" value="HscA_NBD"/>
</dbReference>
<keyword evidence="4 5" id="KW-0143">Chaperone</keyword>
<organism evidence="7 8">
    <name type="scientific">Gilliamella apicola</name>
    <dbReference type="NCBI Taxonomy" id="1196095"/>
    <lineage>
        <taxon>Bacteria</taxon>
        <taxon>Pseudomonadati</taxon>
        <taxon>Pseudomonadota</taxon>
        <taxon>Gammaproteobacteria</taxon>
        <taxon>Orbales</taxon>
        <taxon>Orbaceae</taxon>
        <taxon>Gilliamella</taxon>
    </lineage>
</organism>